<proteinExistence type="predicted"/>
<evidence type="ECO:0000313" key="4">
    <source>
        <dbReference type="Proteomes" id="UP000320858"/>
    </source>
</evidence>
<evidence type="ECO:0000313" key="3">
    <source>
        <dbReference type="EMBL" id="TRA88262.1"/>
    </source>
</evidence>
<sequence>MKKENQTQPEAVLAHCPTCNDKRNCDLHAEVDKPWNYSDRQGNSMWGASRYRFLECRGCETVFYQHSSWNSESLDPYYTRGGEELFDHDVDLTTYPSPNVQIRPIWEDIIQAIDPQLKTILHQMYVAIENQAYILAAVGMRTVLDRATEILNIIDPNESFEKKLTALKSSGLVGQTEYEILDVIVDAGNAAAHRGWSPSKDDTQKMTNALEAFLHRAFIVGKDALTIKSKIPPRPKRKPPREPDSEPVPPRT</sequence>
<dbReference type="Pfam" id="PF13643">
    <property type="entry name" value="DUF4145"/>
    <property type="match status" value="1"/>
</dbReference>
<comment type="caution">
    <text evidence="3">The sequence shown here is derived from an EMBL/GenBank/DDBJ whole genome shotgun (WGS) entry which is preliminary data.</text>
</comment>
<dbReference type="InterPro" id="IPR025285">
    <property type="entry name" value="DUF4145"/>
</dbReference>
<evidence type="ECO:0000256" key="1">
    <source>
        <dbReference type="SAM" id="MobiDB-lite"/>
    </source>
</evidence>
<reference evidence="3 4" key="1">
    <citation type="journal article" date="2019" name="Appl. Microbiol. Biotechnol.">
        <title>Differential efficiency of wild type rhizogenic strains for rol gene transformation of plants.</title>
        <authorList>
            <person name="Desmet S."/>
            <person name="De Keyser E."/>
            <person name="Van Vaerenbergh J."/>
            <person name="Baeyen S."/>
            <person name="Van Huylenbroeck J."/>
            <person name="Geelen D."/>
            <person name="Dhooghe E."/>
        </authorList>
    </citation>
    <scope>NUCLEOTIDE SEQUENCE [LARGE SCALE GENOMIC DNA]</scope>
    <source>
        <strain evidence="3 4">B 4.1</strain>
    </source>
</reference>
<feature type="region of interest" description="Disordered" evidence="1">
    <location>
        <begin position="228"/>
        <end position="252"/>
    </location>
</feature>
<dbReference type="AlphaFoldDB" id="A0AA95AHS2"/>
<name>A0AA95AHS2_RHIRH</name>
<dbReference type="RefSeq" id="WP_141194186.1">
    <property type="nucleotide sequence ID" value="NZ_SGOB01000003.1"/>
</dbReference>
<protein>
    <submittedName>
        <fullName evidence="3">DUF4145 domain-containing protein</fullName>
    </submittedName>
</protein>
<feature type="domain" description="DUF4145" evidence="2">
    <location>
        <begin position="124"/>
        <end position="210"/>
    </location>
</feature>
<accession>A0AA95AHS2</accession>
<evidence type="ECO:0000259" key="2">
    <source>
        <dbReference type="Pfam" id="PF13643"/>
    </source>
</evidence>
<dbReference type="Proteomes" id="UP000320858">
    <property type="component" value="Unassembled WGS sequence"/>
</dbReference>
<organism evidence="3 4">
    <name type="scientific">Rhizobium rhizogenes</name>
    <name type="common">Agrobacterium rhizogenes</name>
    <dbReference type="NCBI Taxonomy" id="359"/>
    <lineage>
        <taxon>Bacteria</taxon>
        <taxon>Pseudomonadati</taxon>
        <taxon>Pseudomonadota</taxon>
        <taxon>Alphaproteobacteria</taxon>
        <taxon>Hyphomicrobiales</taxon>
        <taxon>Rhizobiaceae</taxon>
        <taxon>Rhizobium/Agrobacterium group</taxon>
        <taxon>Rhizobium</taxon>
    </lineage>
</organism>
<gene>
    <name evidence="3" type="ORF">EXN24_17205</name>
</gene>
<dbReference type="EMBL" id="SGOB01000003">
    <property type="protein sequence ID" value="TRA88262.1"/>
    <property type="molecule type" value="Genomic_DNA"/>
</dbReference>